<dbReference type="FunFam" id="3.40.50.300:FF:000216">
    <property type="entry name" value="Type VII secretion ATPase EccA"/>
    <property type="match status" value="1"/>
</dbReference>
<feature type="region of interest" description="Disordered" evidence="4">
    <location>
        <begin position="1018"/>
        <end position="1163"/>
    </location>
</feature>
<evidence type="ECO:0000256" key="2">
    <source>
        <dbReference type="ARBA" id="ARBA00022741"/>
    </source>
</evidence>
<dbReference type="EMBL" id="GG704913">
    <property type="protein sequence ID" value="EAS28833.3"/>
    <property type="molecule type" value="Genomic_DNA"/>
</dbReference>
<feature type="compositionally biased region" description="Low complexity" evidence="4">
    <location>
        <begin position="20"/>
        <end position="44"/>
    </location>
</feature>
<dbReference type="InterPro" id="IPR041627">
    <property type="entry name" value="AAA_lid_6"/>
</dbReference>
<dbReference type="InterPro" id="IPR050773">
    <property type="entry name" value="CbxX/CfxQ_RuBisCO_ESX"/>
</dbReference>
<feature type="compositionally biased region" description="Acidic residues" evidence="4">
    <location>
        <begin position="118"/>
        <end position="129"/>
    </location>
</feature>
<dbReference type="Proteomes" id="UP000001261">
    <property type="component" value="Unassembled WGS sequence"/>
</dbReference>
<feature type="compositionally biased region" description="Basic and acidic residues" evidence="4">
    <location>
        <begin position="46"/>
        <end position="68"/>
    </location>
</feature>
<feature type="region of interest" description="Disordered" evidence="4">
    <location>
        <begin position="93"/>
        <end position="138"/>
    </location>
</feature>
<evidence type="ECO:0000256" key="1">
    <source>
        <dbReference type="ARBA" id="ARBA00010378"/>
    </source>
</evidence>
<dbReference type="CDD" id="cd00009">
    <property type="entry name" value="AAA"/>
    <property type="match status" value="3"/>
</dbReference>
<accession>J3K3P5</accession>
<dbReference type="Pfam" id="PF00004">
    <property type="entry name" value="AAA"/>
    <property type="match status" value="2"/>
</dbReference>
<protein>
    <recommendedName>
        <fullName evidence="5">AAA+ ATPase domain-containing protein</fullName>
    </recommendedName>
</protein>
<evidence type="ECO:0000313" key="7">
    <source>
        <dbReference type="Proteomes" id="UP000001261"/>
    </source>
</evidence>
<dbReference type="GO" id="GO:0016887">
    <property type="term" value="F:ATP hydrolysis activity"/>
    <property type="evidence" value="ECO:0007669"/>
    <property type="project" value="InterPro"/>
</dbReference>
<keyword evidence="3" id="KW-0067">ATP-binding</keyword>
<reference evidence="7" key="2">
    <citation type="journal article" date="2010" name="Genome Res.">
        <title>Population genomic sequencing of Coccidioides fungi reveals recent hybridization and transposon control.</title>
        <authorList>
            <person name="Neafsey D.E."/>
            <person name="Barker B.M."/>
            <person name="Sharpton T.J."/>
            <person name="Stajich J.E."/>
            <person name="Park D.J."/>
            <person name="Whiston E."/>
            <person name="Hung C.-Y."/>
            <person name="McMahan C."/>
            <person name="White J."/>
            <person name="Sykes S."/>
            <person name="Heiman D."/>
            <person name="Young S."/>
            <person name="Zeng Q."/>
            <person name="Abouelleil A."/>
            <person name="Aftuck L."/>
            <person name="Bessette D."/>
            <person name="Brown A."/>
            <person name="FitzGerald M."/>
            <person name="Lui A."/>
            <person name="Macdonald J.P."/>
            <person name="Priest M."/>
            <person name="Orbach M.J."/>
            <person name="Galgiani J.N."/>
            <person name="Kirkland T.N."/>
            <person name="Cole G.T."/>
            <person name="Birren B.W."/>
            <person name="Henn M.R."/>
            <person name="Taylor J.W."/>
            <person name="Rounsley S.D."/>
        </authorList>
    </citation>
    <scope>GENOME REANNOTATION</scope>
    <source>
        <strain evidence="7">RS</strain>
    </source>
</reference>
<dbReference type="AlphaFoldDB" id="J3K3P5"/>
<dbReference type="OMA" id="KRYHNEM"/>
<proteinExistence type="inferred from homology"/>
<dbReference type="Gene3D" id="3.40.50.300">
    <property type="entry name" value="P-loop containing nucleotide triphosphate hydrolases"/>
    <property type="match status" value="3"/>
</dbReference>
<dbReference type="InterPro" id="IPR003959">
    <property type="entry name" value="ATPase_AAA_core"/>
</dbReference>
<dbReference type="KEGG" id="cim:CIMG_11981"/>
<comment type="similarity">
    <text evidence="1">Belongs to the CbxX/CfxQ family.</text>
</comment>
<dbReference type="InterPro" id="IPR000641">
    <property type="entry name" value="CbxX/CfxQ"/>
</dbReference>
<dbReference type="PANTHER" id="PTHR43392">
    <property type="entry name" value="AAA-TYPE ATPASE FAMILY PROTEIN / ANKYRIN REPEAT FAMILY PROTEIN"/>
    <property type="match status" value="1"/>
</dbReference>
<dbReference type="Gene3D" id="1.10.8.60">
    <property type="match status" value="2"/>
</dbReference>
<evidence type="ECO:0000259" key="5">
    <source>
        <dbReference type="SMART" id="SM00382"/>
    </source>
</evidence>
<dbReference type="GO" id="GO:0005524">
    <property type="term" value="F:ATP binding"/>
    <property type="evidence" value="ECO:0007669"/>
    <property type="project" value="UniProtKB-KW"/>
</dbReference>
<dbReference type="Pfam" id="PF17866">
    <property type="entry name" value="AAA_lid_6"/>
    <property type="match status" value="2"/>
</dbReference>
<dbReference type="InterPro" id="IPR027417">
    <property type="entry name" value="P-loop_NTPase"/>
</dbReference>
<dbReference type="PRINTS" id="PR00819">
    <property type="entry name" value="CBXCFQXSUPER"/>
</dbReference>
<dbReference type="OrthoDB" id="2423195at2759"/>
<sequence>MPHISDREYPPGFLVPPDPAFTSTSSSRPSTSASSVSTAPSSLSDDACREDIEDTSKPVETPRLDIESIQRPNGNSINITFSLSKATSSSPFALGVNAHTSPDESPPEISHSGHSDEGDTDSEVSEPEEPVPPRPYCKNPFQFCPSPAAEEWEKRKAARGEVNEVIDRLMRYQGLEEVKQQFLDIKSKVDICESQGRSLNRERFNVVFQGNPGTGIDSPYLVSVKRITDTMLGKTTFARLYAEFLHSVGVINSSYFKETAGIALAVKGAEGAQDEVEDILNHNGGVLFIDEAYQLTAAYIEALGKQALDFLLKAMEDNIGKLVVVFVGYKEEMESFFEHNPGLTSRIPWTMHFADFTDAELWEILYDNIHVGYRGNMRVDGGMDGKPMRIAVRRLAQSRGNRGFGNARAVENLIGQISSRQARRLQKLRVQGKEPDCNFFTQEDVIGPDPSDVLQSSHAWNELQKLIGLDTVKKNVRTMMGMIQKNYRRELKEIKPFQLPLNQLFLGPPGTGKTTVAKLYGQILNDLGLLTRGDLIVKNPADFIGECLGKSEAKTRKILEATVGRVLVIDEAYMLDPGDPNKEQDKFKTGVLDTLVSIIQGVPGEDRCIIFVGYEDRIRNMFHNANPGLSRRFRVDRPFRFQNFTINQLLQVMQLKMEQKDLSCTPEAWEVARDVLERALMRPNFGNAGDVDNCLAAAQMNFEQRQSAKPLHEQACDDDLQPQDFDPDWDRISRGATDCQRLLSGKVHQNIIDKFVNYQKRCLGARKYGFRPRDLVPTNFVFAGPAGTGKSTAACQMGRIFYNMGLLSAPEVVEHSASDLIGQYVGQTSPKTRKLLELASGKVLFIDEVHRLASGQFAAEAVDELVGFLTQQENAGKMVVILAGYQSDIRNLMSNRPDLSGLFKEEIAFDELSPEDCVAILLRELDANRITTESDFLRVRESRGHSNVRKLFKALIALPGWSNARDVKYLATQILGNFLESAADNTTSDRTLSADHVEACIMDMITLSTNRCKKLGDDGNTALPISPPHANNDPEPATLEETQASPPPPRIDPAICTPGGDTACDVDVNVNTQHKPDREHQPGLSKSKQRERDDEPVPNQRRSQHTNDTDAQSSDETHVSIPRALQRQQSPKVEQHEKQEPSSRPQSLHNSEELEHQASLSEHQVPVEATWEQRKRRATQVQLQTGVTKINTKTNSGTHTLVLRARRWLSRLLKRGRKREKQETRVSSHPGRCEAGYAWNAVPGGYRCEGRHHFMPAS</sequence>
<keyword evidence="7" id="KW-1185">Reference proteome</keyword>
<dbReference type="InParanoid" id="J3K3P5"/>
<feature type="domain" description="AAA+ ATPase" evidence="5">
    <location>
        <begin position="776"/>
        <end position="913"/>
    </location>
</feature>
<dbReference type="InterPro" id="IPR003593">
    <property type="entry name" value="AAA+_ATPase"/>
</dbReference>
<dbReference type="STRING" id="246410.J3K3P5"/>
<gene>
    <name evidence="6" type="ORF">CIMG_11981</name>
</gene>
<evidence type="ECO:0000313" key="6">
    <source>
        <dbReference type="EMBL" id="EAS28833.3"/>
    </source>
</evidence>
<organism evidence="6 7">
    <name type="scientific">Coccidioides immitis (strain RS)</name>
    <name type="common">Valley fever fungus</name>
    <dbReference type="NCBI Taxonomy" id="246410"/>
    <lineage>
        <taxon>Eukaryota</taxon>
        <taxon>Fungi</taxon>
        <taxon>Dikarya</taxon>
        <taxon>Ascomycota</taxon>
        <taxon>Pezizomycotina</taxon>
        <taxon>Eurotiomycetes</taxon>
        <taxon>Eurotiomycetidae</taxon>
        <taxon>Onygenales</taxon>
        <taxon>Onygenaceae</taxon>
        <taxon>Coccidioides</taxon>
    </lineage>
</organism>
<feature type="domain" description="AAA+ ATPase" evidence="5">
    <location>
        <begin position="499"/>
        <end position="645"/>
    </location>
</feature>
<dbReference type="FunFam" id="1.10.8.60:FF:000160">
    <property type="entry name" value="WGS project CABT00000000 data, contig 2.55"/>
    <property type="match status" value="1"/>
</dbReference>
<name>J3K3P5_COCIM</name>
<evidence type="ECO:0000256" key="3">
    <source>
        <dbReference type="ARBA" id="ARBA00022840"/>
    </source>
</evidence>
<feature type="region of interest" description="Disordered" evidence="4">
    <location>
        <begin position="1"/>
        <end position="75"/>
    </location>
</feature>
<dbReference type="SMART" id="SM00382">
    <property type="entry name" value="AAA"/>
    <property type="match status" value="2"/>
</dbReference>
<dbReference type="SUPFAM" id="SSF52540">
    <property type="entry name" value="P-loop containing nucleoside triphosphate hydrolases"/>
    <property type="match status" value="3"/>
</dbReference>
<dbReference type="VEuPathDB" id="FungiDB:CIMG_11981"/>
<dbReference type="PANTHER" id="PTHR43392:SF2">
    <property type="entry name" value="AAA-TYPE ATPASE FAMILY PROTEIN _ ANKYRIN REPEAT FAMILY PROTEIN"/>
    <property type="match status" value="1"/>
</dbReference>
<dbReference type="RefSeq" id="XP_001240416.2">
    <property type="nucleotide sequence ID" value="XM_001240415.2"/>
</dbReference>
<evidence type="ECO:0000256" key="4">
    <source>
        <dbReference type="SAM" id="MobiDB-lite"/>
    </source>
</evidence>
<reference evidence="7" key="1">
    <citation type="journal article" date="2009" name="Genome Res.">
        <title>Comparative genomic analyses of the human fungal pathogens Coccidioides and their relatives.</title>
        <authorList>
            <person name="Sharpton T.J."/>
            <person name="Stajich J.E."/>
            <person name="Rounsley S.D."/>
            <person name="Gardner M.J."/>
            <person name="Wortman J.R."/>
            <person name="Jordar V.S."/>
            <person name="Maiti R."/>
            <person name="Kodira C.D."/>
            <person name="Neafsey D.E."/>
            <person name="Zeng Q."/>
            <person name="Hung C.-Y."/>
            <person name="McMahan C."/>
            <person name="Muszewska A."/>
            <person name="Grynberg M."/>
            <person name="Mandel M.A."/>
            <person name="Kellner E.M."/>
            <person name="Barker B.M."/>
            <person name="Galgiani J.N."/>
            <person name="Orbach M.J."/>
            <person name="Kirkland T.N."/>
            <person name="Cole G.T."/>
            <person name="Henn M.R."/>
            <person name="Birren B.W."/>
            <person name="Taylor J.W."/>
        </authorList>
    </citation>
    <scope>NUCLEOTIDE SEQUENCE [LARGE SCALE GENOMIC DNA]</scope>
    <source>
        <strain evidence="7">RS</strain>
    </source>
</reference>
<dbReference type="GeneID" id="24163955"/>
<keyword evidence="2" id="KW-0547">Nucleotide-binding</keyword>